<dbReference type="OrthoDB" id="17458at2759"/>
<organism evidence="1 2">
    <name type="scientific">Pseudocercospora musae</name>
    <dbReference type="NCBI Taxonomy" id="113226"/>
    <lineage>
        <taxon>Eukaryota</taxon>
        <taxon>Fungi</taxon>
        <taxon>Dikarya</taxon>
        <taxon>Ascomycota</taxon>
        <taxon>Pezizomycotina</taxon>
        <taxon>Dothideomycetes</taxon>
        <taxon>Dothideomycetidae</taxon>
        <taxon>Mycosphaerellales</taxon>
        <taxon>Mycosphaerellaceae</taxon>
        <taxon>Pseudocercospora</taxon>
    </lineage>
</organism>
<proteinExistence type="predicted"/>
<reference evidence="1 2" key="1">
    <citation type="submission" date="2015-07" db="EMBL/GenBank/DDBJ databases">
        <title>Comparative genomics of the Sigatoka disease complex on banana suggests a link between parallel evolutionary changes in Pseudocercospora fijiensis and Pseudocercospora eumusae and increased virulence on the banana host.</title>
        <authorList>
            <person name="Chang T.-C."/>
            <person name="Salvucci A."/>
            <person name="Crous P.W."/>
            <person name="Stergiopoulos I."/>
        </authorList>
    </citation>
    <scope>NUCLEOTIDE SEQUENCE [LARGE SCALE GENOMIC DNA]</scope>
    <source>
        <strain evidence="1 2">CBS 116634</strain>
    </source>
</reference>
<evidence type="ECO:0000313" key="2">
    <source>
        <dbReference type="Proteomes" id="UP000073492"/>
    </source>
</evidence>
<accession>A0A139IS21</accession>
<dbReference type="EMBL" id="LFZO01000018">
    <property type="protein sequence ID" value="KXT17561.1"/>
    <property type="molecule type" value="Genomic_DNA"/>
</dbReference>
<protein>
    <submittedName>
        <fullName evidence="1">Uncharacterized protein</fullName>
    </submittedName>
</protein>
<dbReference type="InterPro" id="IPR036866">
    <property type="entry name" value="RibonucZ/Hydroxyglut_hydro"/>
</dbReference>
<dbReference type="STRING" id="113226.A0A139IS21"/>
<dbReference type="AlphaFoldDB" id="A0A139IS21"/>
<dbReference type="Proteomes" id="UP000073492">
    <property type="component" value="Unassembled WGS sequence"/>
</dbReference>
<evidence type="ECO:0000313" key="1">
    <source>
        <dbReference type="EMBL" id="KXT17561.1"/>
    </source>
</evidence>
<dbReference type="Gene3D" id="3.60.15.10">
    <property type="entry name" value="Ribonuclease Z/Hydroxyacylglutathione hydrolase-like"/>
    <property type="match status" value="1"/>
</dbReference>
<comment type="caution">
    <text evidence="1">The sequence shown here is derived from an EMBL/GenBank/DDBJ whole genome shotgun (WGS) entry which is preliminary data.</text>
</comment>
<name>A0A139IS21_9PEZI</name>
<keyword evidence="2" id="KW-1185">Reference proteome</keyword>
<dbReference type="CDD" id="cd06262">
    <property type="entry name" value="metallo-hydrolase-like_MBL-fold"/>
    <property type="match status" value="1"/>
</dbReference>
<dbReference type="PANTHER" id="PTHR36839:SF1">
    <property type="entry name" value="METALLO-BETA-LACTAMASE FAMILY PROTEIN (AFU_ORTHOLOGUE AFUA_5G12770)"/>
    <property type="match status" value="1"/>
</dbReference>
<gene>
    <name evidence="1" type="ORF">AC579_6174</name>
</gene>
<dbReference type="SUPFAM" id="SSF56281">
    <property type="entry name" value="Metallo-hydrolase/oxidoreductase"/>
    <property type="match status" value="1"/>
</dbReference>
<sequence>MVQGQIEQGIMSAKVSRALRTSDDLLICNECGTQYGVTANSGKDDCKICDDPRQYVPAGGQVFTTLGRLQKQGHRNEWWQAWSAKTYPSVGHFQQQSMRATDCPVYVGDPDKIWLERVVSPGADIRFLTETYTDILSGSGTTAILAGGNCSGSLLLHWEKTLFIADTIFMSASAMNPVPGKDGVISFTFFWSIPNRIPLHPDDMVKIWRMVKTLDFDTCMPGRLQRARRVHTGQ</sequence>
<dbReference type="PANTHER" id="PTHR36839">
    <property type="entry name" value="METALLO-BETA-LACTAMASE FAMILY PROTEIN (AFU_ORTHOLOGUE AFUA_5G12770)"/>
    <property type="match status" value="1"/>
</dbReference>